<keyword evidence="2" id="KW-0378">Hydrolase</keyword>
<dbReference type="Gene3D" id="3.40.50.1820">
    <property type="entry name" value="alpha/beta hydrolase"/>
    <property type="match status" value="1"/>
</dbReference>
<dbReference type="GO" id="GO:0004806">
    <property type="term" value="F:triacylglycerol lipase activity"/>
    <property type="evidence" value="ECO:0007669"/>
    <property type="project" value="TreeGrafter"/>
</dbReference>
<dbReference type="EMBL" id="CADCUD010000088">
    <property type="protein sequence ID" value="CAA9330463.1"/>
    <property type="molecule type" value="Genomic_DNA"/>
</dbReference>
<reference evidence="2" key="1">
    <citation type="submission" date="2020-02" db="EMBL/GenBank/DDBJ databases">
        <authorList>
            <person name="Meier V. D."/>
        </authorList>
    </citation>
    <scope>NUCLEOTIDE SEQUENCE</scope>
    <source>
        <strain evidence="2">AVDCRST_MAG46</strain>
    </source>
</reference>
<dbReference type="AlphaFoldDB" id="A0A6J4LFP5"/>
<dbReference type="InterPro" id="IPR050471">
    <property type="entry name" value="AB_hydrolase"/>
</dbReference>
<organism evidence="2">
    <name type="scientific">uncultured Nocardioidaceae bacterium</name>
    <dbReference type="NCBI Taxonomy" id="253824"/>
    <lineage>
        <taxon>Bacteria</taxon>
        <taxon>Bacillati</taxon>
        <taxon>Actinomycetota</taxon>
        <taxon>Actinomycetes</taxon>
        <taxon>Propionibacteriales</taxon>
        <taxon>Nocardioidaceae</taxon>
        <taxon>environmental samples</taxon>
    </lineage>
</organism>
<proteinExistence type="predicted"/>
<dbReference type="InterPro" id="IPR000073">
    <property type="entry name" value="AB_hydrolase_1"/>
</dbReference>
<accession>A0A6J4LFP5</accession>
<evidence type="ECO:0000313" key="2">
    <source>
        <dbReference type="EMBL" id="CAA9330463.1"/>
    </source>
</evidence>
<evidence type="ECO:0000259" key="1">
    <source>
        <dbReference type="Pfam" id="PF12697"/>
    </source>
</evidence>
<sequence>MTTTTSPRTRFATSADGTEIAYEVQGSGPALVLVDGALCHRAMGPSRPLAKELAASFTVYAYDRRGRGDSGPGASPYAVDREVEDLLAVIQAAGGTAHVLGASSGAALALEAARQAAPIERLAAYEAPFIVDDTHPANDPGLPHRLQDMVDAGRRGDAVRTFLRTVGAPAPFVALMRFMPAWKKLVAAAHTLPYDLSIVIAHQQGKPLPDGYYARVVPQTLVIAGGKSPAYMHNAQAAIAEAVPAGRVEILAGQTHMIKAKVLAPAVTRFFVG</sequence>
<name>A0A6J4LFP5_9ACTN</name>
<dbReference type="Pfam" id="PF12697">
    <property type="entry name" value="Abhydrolase_6"/>
    <property type="match status" value="1"/>
</dbReference>
<feature type="domain" description="AB hydrolase-1" evidence="1">
    <location>
        <begin position="46"/>
        <end position="257"/>
    </location>
</feature>
<dbReference type="PANTHER" id="PTHR43433">
    <property type="entry name" value="HYDROLASE, ALPHA/BETA FOLD FAMILY PROTEIN"/>
    <property type="match status" value="1"/>
</dbReference>
<gene>
    <name evidence="2" type="ORF">AVDCRST_MAG46-1394</name>
</gene>
<dbReference type="PANTHER" id="PTHR43433:SF5">
    <property type="entry name" value="AB HYDROLASE-1 DOMAIN-CONTAINING PROTEIN"/>
    <property type="match status" value="1"/>
</dbReference>
<protein>
    <submittedName>
        <fullName evidence="2">Hydrolase</fullName>
    </submittedName>
</protein>
<dbReference type="GO" id="GO:0046503">
    <property type="term" value="P:glycerolipid catabolic process"/>
    <property type="evidence" value="ECO:0007669"/>
    <property type="project" value="TreeGrafter"/>
</dbReference>
<dbReference type="SUPFAM" id="SSF53474">
    <property type="entry name" value="alpha/beta-Hydrolases"/>
    <property type="match status" value="1"/>
</dbReference>
<dbReference type="InterPro" id="IPR029058">
    <property type="entry name" value="AB_hydrolase_fold"/>
</dbReference>